<dbReference type="InterPro" id="IPR010208">
    <property type="entry name" value="Ion_transpt_RnfC/RsxC"/>
</dbReference>
<gene>
    <name evidence="8" type="primary">rnfC</name>
    <name evidence="10" type="ORF">HMPREF9698_01070</name>
</gene>
<dbReference type="PROSITE" id="PS51379">
    <property type="entry name" value="4FE4S_FER_2"/>
    <property type="match status" value="2"/>
</dbReference>
<feature type="domain" description="4Fe-4S ferredoxin-type" evidence="9">
    <location>
        <begin position="359"/>
        <end position="391"/>
    </location>
</feature>
<dbReference type="Pfam" id="PF13237">
    <property type="entry name" value="Fer4_10"/>
    <property type="match status" value="1"/>
</dbReference>
<dbReference type="Proteomes" id="UP000009875">
    <property type="component" value="Unassembled WGS sequence"/>
</dbReference>
<dbReference type="NCBIfam" id="NF003454">
    <property type="entry name" value="PRK05035.1"/>
    <property type="match status" value="1"/>
</dbReference>
<dbReference type="STRING" id="883081.HMPREF9698_01070"/>
<keyword evidence="7 8" id="KW-0411">Iron-sulfur</keyword>
<keyword evidence="8" id="KW-0472">Membrane</keyword>
<dbReference type="PROSITE" id="PS00198">
    <property type="entry name" value="4FE4S_FER_1"/>
    <property type="match status" value="1"/>
</dbReference>
<dbReference type="InterPro" id="IPR011538">
    <property type="entry name" value="Nuo51_FMN-bd"/>
</dbReference>
<sequence length="442" mass="47597">MAESRFVLKGYHGGTFLEGNRDRSIDQAITKAQAPGILVFPMTMHIGQAAKPVVKVGDSVKIGSLLGQAQGHVSANILSSVSGQVVSVENRMLNGRQLECVIVKNDYQDDQAPALTGFGEDLDPETIIDLIRQAGIAGMGGAEFPTAVKLIQDEGEKINHLIVNGAECEPYATSDYRTILEKSEQILEGIRLLDQVFEVKTITIALEKDMAQASQVLEKQIAQTGYSKCQVKLLPTQYPQGAERKLIEVCKGLQVPSGGLPKDVGCLVSNVGTLVAIYQAVRLGKPLTERVVTVTGSPIKEPKNLLVRIGTPVDDLIDQCGGFDQAPRKVILGGPMMGQAINDGGIPISKGTTHVTFLAADEVDQRNRMDCIRCAECLNVCPVGLQPILISNAYERGDIQAAQELGALDCIECGNCSYICPSHIPLLENIRKAKVTIREREG</sequence>
<keyword evidence="6 8" id="KW-0408">Iron</keyword>
<keyword evidence="11" id="KW-1185">Reference proteome</keyword>
<feature type="binding site" evidence="8">
    <location>
        <position position="377"/>
    </location>
    <ligand>
        <name>[4Fe-4S] cluster</name>
        <dbReference type="ChEBI" id="CHEBI:49883"/>
        <label>1</label>
    </ligand>
</feature>
<keyword evidence="3 8" id="KW-0479">Metal-binding</keyword>
<dbReference type="EC" id="7.-.-.-" evidence="8"/>
<feature type="binding site" evidence="8">
    <location>
        <position position="410"/>
    </location>
    <ligand>
        <name>[4Fe-4S] cluster</name>
        <dbReference type="ChEBI" id="CHEBI:49883"/>
        <label>2</label>
    </ligand>
</feature>
<accession>K9EQZ8</accession>
<evidence type="ECO:0000313" key="11">
    <source>
        <dbReference type="Proteomes" id="UP000009875"/>
    </source>
</evidence>
<organism evidence="10 11">
    <name type="scientific">Alloiococcus otitis ATCC 51267</name>
    <dbReference type="NCBI Taxonomy" id="883081"/>
    <lineage>
        <taxon>Bacteria</taxon>
        <taxon>Bacillati</taxon>
        <taxon>Bacillota</taxon>
        <taxon>Bacilli</taxon>
        <taxon>Lactobacillales</taxon>
        <taxon>Carnobacteriaceae</taxon>
        <taxon>Alloiococcus</taxon>
    </lineage>
</organism>
<dbReference type="HOGENOM" id="CLU_010808_6_0_9"/>
<dbReference type="GO" id="GO:0009055">
    <property type="term" value="F:electron transfer activity"/>
    <property type="evidence" value="ECO:0007669"/>
    <property type="project" value="InterPro"/>
</dbReference>
<evidence type="ECO:0000259" key="9">
    <source>
        <dbReference type="PROSITE" id="PS51379"/>
    </source>
</evidence>
<feature type="domain" description="4Fe-4S ferredoxin-type" evidence="9">
    <location>
        <begin position="401"/>
        <end position="430"/>
    </location>
</feature>
<feature type="binding site" evidence="8">
    <location>
        <position position="416"/>
    </location>
    <ligand>
        <name>[4Fe-4S] cluster</name>
        <dbReference type="ChEBI" id="CHEBI:49883"/>
        <label>2</label>
    </ligand>
</feature>
<dbReference type="InterPro" id="IPR026902">
    <property type="entry name" value="RnfC_N"/>
</dbReference>
<evidence type="ECO:0000256" key="3">
    <source>
        <dbReference type="ARBA" id="ARBA00022723"/>
    </source>
</evidence>
<dbReference type="AlphaFoldDB" id="K9EQZ8"/>
<comment type="subcellular location">
    <subcellularLocation>
        <location evidence="8">Cell membrane</location>
        <topology evidence="8">Peripheral membrane protein</topology>
    </subcellularLocation>
</comment>
<comment type="cofactor">
    <cofactor evidence="8">
        <name>[4Fe-4S] cluster</name>
        <dbReference type="ChEBI" id="CHEBI:49883"/>
    </cofactor>
    <text evidence="8">Binds 2 [4Fe-4S] clusters per subunit.</text>
</comment>
<dbReference type="GO" id="GO:0005886">
    <property type="term" value="C:plasma membrane"/>
    <property type="evidence" value="ECO:0007669"/>
    <property type="project" value="UniProtKB-SubCell"/>
</dbReference>
<evidence type="ECO:0000256" key="4">
    <source>
        <dbReference type="ARBA" id="ARBA00022737"/>
    </source>
</evidence>
<reference evidence="10 11" key="1">
    <citation type="submission" date="2012-09" db="EMBL/GenBank/DDBJ databases">
        <title>The Genome Sequence of Alloiococcus otitis ATCC 51267.</title>
        <authorList>
            <consortium name="The Broad Institute Genome Sequencing Platform"/>
            <person name="Earl A."/>
            <person name="Ward D."/>
            <person name="Feldgarden M."/>
            <person name="Gevers D."/>
            <person name="Huys G."/>
            <person name="Walker B."/>
            <person name="Young S.K."/>
            <person name="Zeng Q."/>
            <person name="Gargeya S."/>
            <person name="Fitzgerald M."/>
            <person name="Haas B."/>
            <person name="Abouelleil A."/>
            <person name="Alvarado L."/>
            <person name="Arachchi H.M."/>
            <person name="Berlin A.M."/>
            <person name="Chapman S.B."/>
            <person name="Goldberg J."/>
            <person name="Griggs A."/>
            <person name="Gujja S."/>
            <person name="Hansen M."/>
            <person name="Howarth C."/>
            <person name="Imamovic A."/>
            <person name="Larimer J."/>
            <person name="McCowen C."/>
            <person name="Montmayeur A."/>
            <person name="Murphy C."/>
            <person name="Neiman D."/>
            <person name="Pearson M."/>
            <person name="Priest M."/>
            <person name="Roberts A."/>
            <person name="Saif S."/>
            <person name="Shea T."/>
            <person name="Sisk P."/>
            <person name="Sykes S."/>
            <person name="Wortman J."/>
            <person name="Nusbaum C."/>
            <person name="Birren B."/>
        </authorList>
    </citation>
    <scope>NUCLEOTIDE SEQUENCE [LARGE SCALE GENOMIC DNA]</scope>
    <source>
        <strain evidence="10 11">ATCC 51267</strain>
    </source>
</reference>
<dbReference type="HAMAP" id="MF_00461">
    <property type="entry name" value="RsxC_RnfC"/>
    <property type="match status" value="1"/>
</dbReference>
<keyword evidence="8" id="KW-1003">Cell membrane</keyword>
<dbReference type="GO" id="GO:0046872">
    <property type="term" value="F:metal ion binding"/>
    <property type="evidence" value="ECO:0007669"/>
    <property type="project" value="UniProtKB-KW"/>
</dbReference>
<proteinExistence type="inferred from homology"/>
<name>K9EQZ8_9LACT</name>
<dbReference type="OrthoDB" id="9767754at2"/>
<dbReference type="GO" id="GO:0022900">
    <property type="term" value="P:electron transport chain"/>
    <property type="evidence" value="ECO:0007669"/>
    <property type="project" value="UniProtKB-UniRule"/>
</dbReference>
<protein>
    <recommendedName>
        <fullName evidence="8">Ion-translocating oxidoreductase complex subunit C</fullName>
        <ecNumber evidence="8">7.-.-.-</ecNumber>
    </recommendedName>
    <alternativeName>
        <fullName evidence="8">Rnf electron transport complex subunit C</fullName>
    </alternativeName>
</protein>
<feature type="binding site" evidence="8">
    <location>
        <position position="420"/>
    </location>
    <ligand>
        <name>[4Fe-4S] cluster</name>
        <dbReference type="ChEBI" id="CHEBI:49883"/>
        <label>1</label>
    </ligand>
</feature>
<evidence type="ECO:0000256" key="7">
    <source>
        <dbReference type="ARBA" id="ARBA00023014"/>
    </source>
</evidence>
<dbReference type="Pfam" id="PF10531">
    <property type="entry name" value="SLBB"/>
    <property type="match status" value="1"/>
</dbReference>
<evidence type="ECO:0000256" key="8">
    <source>
        <dbReference type="HAMAP-Rule" id="MF_00461"/>
    </source>
</evidence>
<comment type="function">
    <text evidence="8">Part of a membrane-bound complex that couples electron transfer with translocation of ions across the membrane.</text>
</comment>
<dbReference type="eggNOG" id="COG4656">
    <property type="taxonomic scope" value="Bacteria"/>
</dbReference>
<comment type="subunit">
    <text evidence="8">The complex is composed of six subunits: RnfA, RnfB, RnfC, RnfD, RnfE and RnfG.</text>
</comment>
<feature type="binding site" evidence="8">
    <location>
        <position position="371"/>
    </location>
    <ligand>
        <name>[4Fe-4S] cluster</name>
        <dbReference type="ChEBI" id="CHEBI:49883"/>
        <label>1</label>
    </ligand>
</feature>
<feature type="binding site" evidence="8">
    <location>
        <position position="381"/>
    </location>
    <ligand>
        <name>[4Fe-4S] cluster</name>
        <dbReference type="ChEBI" id="CHEBI:49883"/>
        <label>2</label>
    </ligand>
</feature>
<dbReference type="SUPFAM" id="SSF46548">
    <property type="entry name" value="alpha-helical ferredoxin"/>
    <property type="match status" value="1"/>
</dbReference>
<dbReference type="RefSeq" id="WP_003778123.1">
    <property type="nucleotide sequence ID" value="NZ_JH992959.1"/>
</dbReference>
<dbReference type="SUPFAM" id="SSF142019">
    <property type="entry name" value="Nqo1 FMN-binding domain-like"/>
    <property type="match status" value="1"/>
</dbReference>
<feature type="binding site" evidence="8">
    <location>
        <position position="413"/>
    </location>
    <ligand>
        <name>[4Fe-4S] cluster</name>
        <dbReference type="ChEBI" id="CHEBI:49883"/>
        <label>2</label>
    </ligand>
</feature>
<evidence type="ECO:0000256" key="1">
    <source>
        <dbReference type="ARBA" id="ARBA00022448"/>
    </source>
</evidence>
<comment type="similarity">
    <text evidence="8">Belongs to the 4Fe4S bacterial-type ferredoxin family. RnfC subfamily.</text>
</comment>
<evidence type="ECO:0000256" key="6">
    <source>
        <dbReference type="ARBA" id="ARBA00023004"/>
    </source>
</evidence>
<keyword evidence="5 8" id="KW-0249">Electron transport</keyword>
<dbReference type="PANTHER" id="PTHR43034:SF2">
    <property type="entry name" value="ION-TRANSLOCATING OXIDOREDUCTASE COMPLEX SUBUNIT C"/>
    <property type="match status" value="1"/>
</dbReference>
<evidence type="ECO:0000313" key="10">
    <source>
        <dbReference type="EMBL" id="EKU93322.1"/>
    </source>
</evidence>
<dbReference type="EMBL" id="AGXA01000021">
    <property type="protein sequence ID" value="EKU93322.1"/>
    <property type="molecule type" value="Genomic_DNA"/>
</dbReference>
<dbReference type="InterPro" id="IPR019554">
    <property type="entry name" value="Soluble_ligand-bd"/>
</dbReference>
<dbReference type="Pfam" id="PF01512">
    <property type="entry name" value="Complex1_51K"/>
    <property type="match status" value="1"/>
</dbReference>
<dbReference type="GO" id="GO:0051539">
    <property type="term" value="F:4 iron, 4 sulfur cluster binding"/>
    <property type="evidence" value="ECO:0007669"/>
    <property type="project" value="UniProtKB-KW"/>
</dbReference>
<keyword evidence="1 8" id="KW-0813">Transport</keyword>
<comment type="caution">
    <text evidence="10">The sequence shown here is derived from an EMBL/GenBank/DDBJ whole genome shotgun (WGS) entry which is preliminary data.</text>
</comment>
<dbReference type="InterPro" id="IPR017900">
    <property type="entry name" value="4Fe4S_Fe_S_CS"/>
</dbReference>
<dbReference type="Gene3D" id="3.30.70.20">
    <property type="match status" value="1"/>
</dbReference>
<evidence type="ECO:0000256" key="2">
    <source>
        <dbReference type="ARBA" id="ARBA00022485"/>
    </source>
</evidence>
<dbReference type="PATRIC" id="fig|883081.3.peg.1072"/>
<dbReference type="Gene3D" id="3.40.50.11540">
    <property type="entry name" value="NADH-ubiquinone oxidoreductase 51kDa subunit"/>
    <property type="match status" value="1"/>
</dbReference>
<dbReference type="NCBIfam" id="TIGR01945">
    <property type="entry name" value="rnfC"/>
    <property type="match status" value="1"/>
</dbReference>
<keyword evidence="4 8" id="KW-0677">Repeat</keyword>
<keyword evidence="2 8" id="KW-0004">4Fe-4S</keyword>
<feature type="binding site" evidence="8">
    <location>
        <position position="374"/>
    </location>
    <ligand>
        <name>[4Fe-4S] cluster</name>
        <dbReference type="ChEBI" id="CHEBI:49883"/>
        <label>1</label>
    </ligand>
</feature>
<evidence type="ECO:0000256" key="5">
    <source>
        <dbReference type="ARBA" id="ARBA00022982"/>
    </source>
</evidence>
<dbReference type="Pfam" id="PF13375">
    <property type="entry name" value="RnfC_N"/>
    <property type="match status" value="1"/>
</dbReference>
<keyword evidence="8" id="KW-1278">Translocase</keyword>
<dbReference type="InterPro" id="IPR037225">
    <property type="entry name" value="Nuo51_FMN-bd_sf"/>
</dbReference>
<dbReference type="InterPro" id="IPR017896">
    <property type="entry name" value="4Fe4S_Fe-S-bd"/>
</dbReference>
<dbReference type="PANTHER" id="PTHR43034">
    <property type="entry name" value="ION-TRANSLOCATING OXIDOREDUCTASE COMPLEX SUBUNIT C"/>
    <property type="match status" value="1"/>
</dbReference>